<dbReference type="InterPro" id="IPR016039">
    <property type="entry name" value="Thiolase-like"/>
</dbReference>
<reference evidence="8" key="1">
    <citation type="submission" date="2016-10" db="EMBL/GenBank/DDBJ databases">
        <title>Comparative genomics uncovers the prolific and rare metabolic potential of the cyanobacterial genus Moorea.</title>
        <authorList>
            <person name="Leao T."/>
            <person name="Castelao G."/>
            <person name="Korobeynikov A."/>
            <person name="Monroe E.A."/>
            <person name="Podell S."/>
            <person name="Glukhov E."/>
            <person name="Allen E."/>
            <person name="Gerwick W.H."/>
            <person name="Gerwick L."/>
        </authorList>
    </citation>
    <scope>NUCLEOTIDE SEQUENCE [LARGE SCALE GENOMIC DNA]</scope>
    <source>
        <strain evidence="8">JHB</strain>
    </source>
</reference>
<dbReference type="CDD" id="cd00833">
    <property type="entry name" value="PKS"/>
    <property type="match status" value="1"/>
</dbReference>
<evidence type="ECO:0000256" key="4">
    <source>
        <dbReference type="SAM" id="Coils"/>
    </source>
</evidence>
<sequence length="1114" mass="121616">MNSNQEQNYLKLIKVASDKIANLEAELKTLKSKNNSQAIAIIGMGCRFPGGGAGPQEFWDILHQGVDAIAEVPQDRWSIDDYYDPDPETPGKMYSRYGGFIEQIQEFDPHFFGISGRETISLDPQQRLLLEVTWEALELAGQNPQQLEQTKTGIFVGICSSDYSENLASRGLEAIDAYLGSGNAHSTASGRISYILGLTGPSLAVDTACSSSLVSVHLACSSLRNQECNLAIAGGVNCLVSPGTTITLSKAQMLSPEGRCKTFDASANGFVRGEGCGLVVLKRLSDALSDGDNILAVIRGTAINQDGRTSGLTVPNGPSQQTVIRQALENGGVDPAQVSYVEAHGTGTSLGDPIEIGALGAVFGRTHSVEQPLLVGSVKTNIGHLEGAAGIAGLIKIVLQLQHQQIAPHLHLSKPNPYINWSELPVQIPTQVTPWQRNDRPRFAGVSSFGFSGTNAHVVLAEAPTQVKSQNFQERPVHLLTLSAKTEKALEELVERYHNHLKTHHEQALADICYTANTGRAHFNHRLAIIASNQQELAEKLLGYKTGSEVVGLFSGSLPSSTTSPKVAFLFTGQGSQYIKMGVKLYNSAPVFRQALDQCDEILRSELEHPLLSVLYPETKTDEVHSSLLDQTAYTQPALFAIEYALAQLWQSWGIQPQIVMGHSVGEYVAATVAGVFSLEDGLKLTTTRGKLMQQLPSGGEMVSVMASESKISSLIAAYTDQVSLAAINGPEAVVISGTAQVIAQICSQLESDGVKTKRLQVSHAFHSPLMEPVLVDFEAAAKQLTYNKPQIPLISNVTGLRADKAISTASYWVNHLRQPVRFAQGMETLHQQGYEVFLEIGPKPVLLGMGRQCLPETEGIFLPSMRPAIDEWQQMLSSLGQLYVQGVKVDWSGFDQEYVHQKLLLPTYPFQRQRYWIETANKGHQTNSLVTPEEASNPIFNLPNQVAIEAVAQKLQETGKFSAEQIQLLPDIINVLAQEEQQQLAATVHSATVLNKNDQLLEQLKTVSDSERKNILLVYLQGEVAQLIGMTISQIDVEQPLTMMGVDSLMAAELRNVFQRQIEVDLPIEKLMEGLSITQMVSFLNEQLLLQQIIVPSNLPEDDLIEDMEEITL</sequence>
<dbReference type="PANTHER" id="PTHR43775:SF37">
    <property type="entry name" value="SI:DKEY-61P9.11"/>
    <property type="match status" value="1"/>
</dbReference>
<dbReference type="GO" id="GO:0004315">
    <property type="term" value="F:3-oxoacyl-[acyl-carrier-protein] synthase activity"/>
    <property type="evidence" value="ECO:0007669"/>
    <property type="project" value="InterPro"/>
</dbReference>
<dbReference type="GO" id="GO:0004312">
    <property type="term" value="F:fatty acid synthase activity"/>
    <property type="evidence" value="ECO:0007669"/>
    <property type="project" value="TreeGrafter"/>
</dbReference>
<gene>
    <name evidence="7" type="ORF">BJP36_17860</name>
</gene>
<dbReference type="InterPro" id="IPR020841">
    <property type="entry name" value="PKS_Beta-ketoAc_synthase_dom"/>
</dbReference>
<keyword evidence="1" id="KW-0596">Phosphopantetheine</keyword>
<dbReference type="GO" id="GO:0005737">
    <property type="term" value="C:cytoplasm"/>
    <property type="evidence" value="ECO:0007669"/>
    <property type="project" value="TreeGrafter"/>
</dbReference>
<dbReference type="InterPro" id="IPR001227">
    <property type="entry name" value="Ac_transferase_dom_sf"/>
</dbReference>
<dbReference type="GO" id="GO:0071770">
    <property type="term" value="P:DIM/DIP cell wall layer assembly"/>
    <property type="evidence" value="ECO:0007669"/>
    <property type="project" value="TreeGrafter"/>
</dbReference>
<dbReference type="GO" id="GO:0005886">
    <property type="term" value="C:plasma membrane"/>
    <property type="evidence" value="ECO:0007669"/>
    <property type="project" value="TreeGrafter"/>
</dbReference>
<dbReference type="SUPFAM" id="SSF47336">
    <property type="entry name" value="ACP-like"/>
    <property type="match status" value="1"/>
</dbReference>
<evidence type="ECO:0000313" key="8">
    <source>
        <dbReference type="Proteomes" id="UP000176944"/>
    </source>
</evidence>
<dbReference type="Gene3D" id="3.40.47.10">
    <property type="match status" value="1"/>
</dbReference>
<dbReference type="SUPFAM" id="SSF52151">
    <property type="entry name" value="FabD/lysophospholipase-like"/>
    <property type="match status" value="1"/>
</dbReference>
<dbReference type="InterPro" id="IPR050091">
    <property type="entry name" value="PKS_NRPS_Biosynth_Enz"/>
</dbReference>
<evidence type="ECO:0000259" key="5">
    <source>
        <dbReference type="PROSITE" id="PS50075"/>
    </source>
</evidence>
<evidence type="ECO:0000313" key="7">
    <source>
        <dbReference type="EMBL" id="AOY81500.1"/>
    </source>
</evidence>
<evidence type="ECO:0000256" key="3">
    <source>
        <dbReference type="ARBA" id="ARBA00022679"/>
    </source>
</evidence>
<dbReference type="InterPro" id="IPR020806">
    <property type="entry name" value="PKS_PP-bd"/>
</dbReference>
<dbReference type="PROSITE" id="PS52004">
    <property type="entry name" value="KS3_2"/>
    <property type="match status" value="1"/>
</dbReference>
<feature type="domain" description="Carrier" evidence="5">
    <location>
        <begin position="1012"/>
        <end position="1089"/>
    </location>
</feature>
<dbReference type="InterPro" id="IPR014031">
    <property type="entry name" value="Ketoacyl_synth_C"/>
</dbReference>
<dbReference type="AlphaFoldDB" id="A0A1D9G254"/>
<feature type="domain" description="Ketosynthase family 3 (KS3)" evidence="6">
    <location>
        <begin position="36"/>
        <end position="462"/>
    </location>
</feature>
<dbReference type="SMART" id="SM00827">
    <property type="entry name" value="PKS_AT"/>
    <property type="match status" value="1"/>
</dbReference>
<evidence type="ECO:0000256" key="2">
    <source>
        <dbReference type="ARBA" id="ARBA00022553"/>
    </source>
</evidence>
<dbReference type="Gene3D" id="1.10.1200.10">
    <property type="entry name" value="ACP-like"/>
    <property type="match status" value="1"/>
</dbReference>
<dbReference type="Pfam" id="PF00698">
    <property type="entry name" value="Acyl_transf_1"/>
    <property type="match status" value="1"/>
</dbReference>
<dbReference type="GO" id="GO:0006633">
    <property type="term" value="P:fatty acid biosynthetic process"/>
    <property type="evidence" value="ECO:0007669"/>
    <property type="project" value="InterPro"/>
</dbReference>
<dbReference type="SMART" id="SM00825">
    <property type="entry name" value="PKS_KS"/>
    <property type="match status" value="1"/>
</dbReference>
<dbReference type="GO" id="GO:0031177">
    <property type="term" value="F:phosphopantetheine binding"/>
    <property type="evidence" value="ECO:0007669"/>
    <property type="project" value="InterPro"/>
</dbReference>
<dbReference type="Pfam" id="PF00550">
    <property type="entry name" value="PP-binding"/>
    <property type="match status" value="1"/>
</dbReference>
<dbReference type="EMBL" id="CP017708">
    <property type="protein sequence ID" value="AOY81500.1"/>
    <property type="molecule type" value="Genomic_DNA"/>
</dbReference>
<dbReference type="FunFam" id="3.40.47.10:FF:000019">
    <property type="entry name" value="Polyketide synthase type I"/>
    <property type="match status" value="1"/>
</dbReference>
<keyword evidence="4" id="KW-0175">Coiled coil</keyword>
<dbReference type="PROSITE" id="PS00606">
    <property type="entry name" value="KS3_1"/>
    <property type="match status" value="1"/>
</dbReference>
<keyword evidence="3" id="KW-0808">Transferase</keyword>
<dbReference type="PROSITE" id="PS50075">
    <property type="entry name" value="CARRIER"/>
    <property type="match status" value="1"/>
</dbReference>
<dbReference type="Gene3D" id="3.40.366.10">
    <property type="entry name" value="Malonyl-Coenzyme A Acyl Carrier Protein, domain 2"/>
    <property type="match status" value="1"/>
</dbReference>
<keyword evidence="2" id="KW-0597">Phosphoprotein</keyword>
<dbReference type="InterPro" id="IPR014043">
    <property type="entry name" value="Acyl_transferase_dom"/>
</dbReference>
<name>A0A1D9G254_MOOP1</name>
<dbReference type="FunFam" id="3.40.366.10:FF:000002">
    <property type="entry name" value="Probable polyketide synthase 2"/>
    <property type="match status" value="1"/>
</dbReference>
<organism evidence="7 8">
    <name type="scientific">Moorena producens (strain JHB)</name>
    <dbReference type="NCBI Taxonomy" id="1454205"/>
    <lineage>
        <taxon>Bacteria</taxon>
        <taxon>Bacillati</taxon>
        <taxon>Cyanobacteriota</taxon>
        <taxon>Cyanophyceae</taxon>
        <taxon>Coleofasciculales</taxon>
        <taxon>Coleofasciculaceae</taxon>
        <taxon>Moorena</taxon>
    </lineage>
</organism>
<evidence type="ECO:0000259" key="6">
    <source>
        <dbReference type="PROSITE" id="PS52004"/>
    </source>
</evidence>
<dbReference type="InterPro" id="IPR009081">
    <property type="entry name" value="PP-bd_ACP"/>
</dbReference>
<dbReference type="Proteomes" id="UP000176944">
    <property type="component" value="Chromosome"/>
</dbReference>
<proteinExistence type="predicted"/>
<dbReference type="PANTHER" id="PTHR43775">
    <property type="entry name" value="FATTY ACID SYNTHASE"/>
    <property type="match status" value="1"/>
</dbReference>
<dbReference type="InterPro" id="IPR036736">
    <property type="entry name" value="ACP-like_sf"/>
</dbReference>
<dbReference type="InterPro" id="IPR016035">
    <property type="entry name" value="Acyl_Trfase/lysoPLipase"/>
</dbReference>
<dbReference type="InterPro" id="IPR016036">
    <property type="entry name" value="Malonyl_transacylase_ACP-bd"/>
</dbReference>
<dbReference type="Pfam" id="PF22621">
    <property type="entry name" value="CurL-like_PKS_C"/>
    <property type="match status" value="1"/>
</dbReference>
<protein>
    <submittedName>
        <fullName evidence="7">Type I polyketide synthase</fullName>
    </submittedName>
</protein>
<dbReference type="InterPro" id="IPR014030">
    <property type="entry name" value="Ketoacyl_synth_N"/>
</dbReference>
<dbReference type="Pfam" id="PF02801">
    <property type="entry name" value="Ketoacyl-synt_C"/>
    <property type="match status" value="1"/>
</dbReference>
<evidence type="ECO:0000256" key="1">
    <source>
        <dbReference type="ARBA" id="ARBA00022450"/>
    </source>
</evidence>
<dbReference type="InterPro" id="IPR018201">
    <property type="entry name" value="Ketoacyl_synth_AS"/>
</dbReference>
<dbReference type="SMART" id="SM00823">
    <property type="entry name" value="PKS_PP"/>
    <property type="match status" value="1"/>
</dbReference>
<dbReference type="SUPFAM" id="SSF53901">
    <property type="entry name" value="Thiolase-like"/>
    <property type="match status" value="1"/>
</dbReference>
<dbReference type="SUPFAM" id="SSF55048">
    <property type="entry name" value="Probable ACP-binding domain of malonyl-CoA ACP transacylase"/>
    <property type="match status" value="1"/>
</dbReference>
<dbReference type="Gene3D" id="3.30.70.3290">
    <property type="match status" value="1"/>
</dbReference>
<dbReference type="Pfam" id="PF00109">
    <property type="entry name" value="ketoacyl-synt"/>
    <property type="match status" value="1"/>
</dbReference>
<accession>A0A1D9G254</accession>
<feature type="coiled-coil region" evidence="4">
    <location>
        <begin position="6"/>
        <end position="40"/>
    </location>
</feature>